<dbReference type="RefSeq" id="WP_369330627.1">
    <property type="nucleotide sequence ID" value="NZ_JAULBC010000005.1"/>
</dbReference>
<organism evidence="1 2">
    <name type="scientific">Danxiaibacter flavus</name>
    <dbReference type="NCBI Taxonomy" id="3049108"/>
    <lineage>
        <taxon>Bacteria</taxon>
        <taxon>Pseudomonadati</taxon>
        <taxon>Bacteroidota</taxon>
        <taxon>Chitinophagia</taxon>
        <taxon>Chitinophagales</taxon>
        <taxon>Chitinophagaceae</taxon>
        <taxon>Danxiaibacter</taxon>
    </lineage>
</organism>
<sequence>MADVLKITKQDKTVHVLPVSNKAFWLGYNKRMPTDRKVKIEVIDEEEAKGLPFYDKSHVSASDALAKLDILEKEGKQKDELIEKLQAQLAASNKTAPTASATDMIEKIKAATNADEIRLLMEGEERKTVTDAANKRIAELTASN</sequence>
<evidence type="ECO:0000313" key="2">
    <source>
        <dbReference type="Proteomes" id="UP001560573"/>
    </source>
</evidence>
<keyword evidence="2" id="KW-1185">Reference proteome</keyword>
<gene>
    <name evidence="1" type="ORF">QTN47_17055</name>
</gene>
<evidence type="ECO:0000313" key="1">
    <source>
        <dbReference type="EMBL" id="MEX6689221.1"/>
    </source>
</evidence>
<accession>A0ABV3ZJF4</accession>
<dbReference type="Proteomes" id="UP001560573">
    <property type="component" value="Unassembled WGS sequence"/>
</dbReference>
<name>A0ABV3ZJF4_9BACT</name>
<proteinExistence type="predicted"/>
<protein>
    <submittedName>
        <fullName evidence="1">Uncharacterized protein</fullName>
    </submittedName>
</protein>
<dbReference type="EMBL" id="JAULBC010000005">
    <property type="protein sequence ID" value="MEX6689221.1"/>
    <property type="molecule type" value="Genomic_DNA"/>
</dbReference>
<reference evidence="1 2" key="1">
    <citation type="submission" date="2023-07" db="EMBL/GenBank/DDBJ databases">
        <authorList>
            <person name="Lian W.-H."/>
        </authorList>
    </citation>
    <scope>NUCLEOTIDE SEQUENCE [LARGE SCALE GENOMIC DNA]</scope>
    <source>
        <strain evidence="1 2">SYSU DXS3180</strain>
    </source>
</reference>
<comment type="caution">
    <text evidence="1">The sequence shown here is derived from an EMBL/GenBank/DDBJ whole genome shotgun (WGS) entry which is preliminary data.</text>
</comment>